<proteinExistence type="predicted"/>
<feature type="transmembrane region" description="Helical" evidence="2">
    <location>
        <begin position="6"/>
        <end position="24"/>
    </location>
</feature>
<keyword evidence="2" id="KW-0812">Transmembrane</keyword>
<keyword evidence="2" id="KW-0472">Membrane</keyword>
<dbReference type="EMBL" id="JAALFG010000004">
    <property type="protein sequence ID" value="NGP18953.1"/>
    <property type="molecule type" value="Genomic_DNA"/>
</dbReference>
<reference evidence="3 4" key="1">
    <citation type="submission" date="2020-02" db="EMBL/GenBank/DDBJ databases">
        <authorList>
            <person name="Khan S.A."/>
            <person name="Jeon C.O."/>
            <person name="Chun B.H."/>
        </authorList>
    </citation>
    <scope>NUCLEOTIDE SEQUENCE [LARGE SCALE GENOMIC DNA]</scope>
    <source>
        <strain evidence="3 4">H239</strain>
    </source>
</reference>
<feature type="region of interest" description="Disordered" evidence="1">
    <location>
        <begin position="29"/>
        <end position="63"/>
    </location>
</feature>
<evidence type="ECO:0000313" key="4">
    <source>
        <dbReference type="Proteomes" id="UP000474802"/>
    </source>
</evidence>
<dbReference type="AlphaFoldDB" id="A0A6M1SXC8"/>
<evidence type="ECO:0000256" key="2">
    <source>
        <dbReference type="SAM" id="Phobius"/>
    </source>
</evidence>
<feature type="compositionally biased region" description="Low complexity" evidence="1">
    <location>
        <begin position="29"/>
        <end position="46"/>
    </location>
</feature>
<evidence type="ECO:0000313" key="3">
    <source>
        <dbReference type="EMBL" id="NGP18953.1"/>
    </source>
</evidence>
<protein>
    <submittedName>
        <fullName evidence="3">Uncharacterized protein</fullName>
    </submittedName>
</protein>
<keyword evidence="2" id="KW-1133">Transmembrane helix</keyword>
<keyword evidence="4" id="KW-1185">Reference proteome</keyword>
<name>A0A6M1SXC8_9HYPH</name>
<dbReference type="RefSeq" id="WP_164535213.1">
    <property type="nucleotide sequence ID" value="NZ_JAALFG010000004.1"/>
</dbReference>
<accession>A0A6M1SXC8</accession>
<dbReference type="Proteomes" id="UP000474802">
    <property type="component" value="Unassembled WGS sequence"/>
</dbReference>
<sequence>MNRNVIIAIVVAVVVVIFVGVVFTSNNQAPNADGAATANSAAEQSALPAGKAGEPAETTGNNP</sequence>
<evidence type="ECO:0000256" key="1">
    <source>
        <dbReference type="SAM" id="MobiDB-lite"/>
    </source>
</evidence>
<gene>
    <name evidence="3" type="ORF">G5575_16000</name>
</gene>
<comment type="caution">
    <text evidence="3">The sequence shown here is derived from an EMBL/GenBank/DDBJ whole genome shotgun (WGS) entry which is preliminary data.</text>
</comment>
<organism evidence="3 4">
    <name type="scientific">Devosia aurantiaca</name>
    <dbReference type="NCBI Taxonomy" id="2714858"/>
    <lineage>
        <taxon>Bacteria</taxon>
        <taxon>Pseudomonadati</taxon>
        <taxon>Pseudomonadota</taxon>
        <taxon>Alphaproteobacteria</taxon>
        <taxon>Hyphomicrobiales</taxon>
        <taxon>Devosiaceae</taxon>
        <taxon>Devosia</taxon>
    </lineage>
</organism>
<reference evidence="3 4" key="2">
    <citation type="submission" date="2020-03" db="EMBL/GenBank/DDBJ databases">
        <title>Devosia chinhatensis sp. nov., isolated from a hexachlorocyclohexane (HCH) dump site in India.</title>
        <authorList>
            <person name="Kumar M."/>
            <person name="Lal R."/>
        </authorList>
    </citation>
    <scope>NUCLEOTIDE SEQUENCE [LARGE SCALE GENOMIC DNA]</scope>
    <source>
        <strain evidence="3 4">H239</strain>
    </source>
</reference>